<comment type="caution">
    <text evidence="1">The sequence shown here is derived from an EMBL/GenBank/DDBJ whole genome shotgun (WGS) entry which is preliminary data.</text>
</comment>
<dbReference type="AlphaFoldDB" id="A0A9D5K9S1"/>
<organism evidence="1 2">
    <name type="scientific">candidate division WOR-3 bacterium</name>
    <dbReference type="NCBI Taxonomy" id="2052148"/>
    <lineage>
        <taxon>Bacteria</taxon>
        <taxon>Bacteria division WOR-3</taxon>
    </lineage>
</organism>
<evidence type="ECO:0000313" key="1">
    <source>
        <dbReference type="EMBL" id="MBD3364877.1"/>
    </source>
</evidence>
<gene>
    <name evidence="1" type="ORF">GF359_06645</name>
</gene>
<dbReference type="Proteomes" id="UP000630660">
    <property type="component" value="Unassembled WGS sequence"/>
</dbReference>
<name>A0A9D5K9S1_UNCW3</name>
<sequence length="308" mass="34930">MARRIVTLLLLGLLRFLPALSYQGPMRFAHFEDPDPEGLGYIFEGKVHGPMRLHVSDTALYLLARYRHRLYIFDLSGNVLDSVLFGFCPRDLTYDSQGKFHILQTRLRPPQYVAAYLGAEQVEKTYFDVPSDELMTGITVSPEGEIRVLTRGYAYELTPRKKERPIAEIAGERPGRFHLIDTHISAGEDSTGAARFTGKTASGAVTSFTPSPLEKEVFQFLTDDRAGRIYIVGTYIDYDEEDKAYLARRLLVVKNGVLLAEIKDMDAGHSSYDYANHDIAVAPNGDVYLWRTNYWEEHSDILLWRAVP</sequence>
<dbReference type="SUPFAM" id="SSF75011">
    <property type="entry name" value="3-carboxy-cis,cis-mucoante lactonizing enzyme"/>
    <property type="match status" value="1"/>
</dbReference>
<accession>A0A9D5K9S1</accession>
<proteinExistence type="predicted"/>
<dbReference type="EMBL" id="WJKJ01000225">
    <property type="protein sequence ID" value="MBD3364877.1"/>
    <property type="molecule type" value="Genomic_DNA"/>
</dbReference>
<evidence type="ECO:0000313" key="2">
    <source>
        <dbReference type="Proteomes" id="UP000630660"/>
    </source>
</evidence>
<reference evidence="1" key="1">
    <citation type="submission" date="2019-11" db="EMBL/GenBank/DDBJ databases">
        <title>Microbial mats filling the niche in hypersaline microbial mats.</title>
        <authorList>
            <person name="Wong H.L."/>
            <person name="Macleod F.I."/>
            <person name="White R.A. III"/>
            <person name="Burns B.P."/>
        </authorList>
    </citation>
    <scope>NUCLEOTIDE SEQUENCE</scope>
    <source>
        <strain evidence="1">Bin_327</strain>
    </source>
</reference>
<protein>
    <submittedName>
        <fullName evidence="1">Uncharacterized protein</fullName>
    </submittedName>
</protein>